<dbReference type="Proteomes" id="UP001055013">
    <property type="component" value="Unassembled WGS sequence"/>
</dbReference>
<keyword evidence="2" id="KW-1185">Reference proteome</keyword>
<dbReference type="EMBL" id="BPUR01000006">
    <property type="protein sequence ID" value="GJH17472.1"/>
    <property type="molecule type" value="Genomic_DNA"/>
</dbReference>
<reference evidence="1" key="1">
    <citation type="submission" date="2021-09" db="EMBL/GenBank/DDBJ databases">
        <title>Isolation and characterization of 3-chlorobenzoate degrading bacteria from soils in Shizuoka.</title>
        <authorList>
            <person name="Ifat A."/>
            <person name="Ogawa N."/>
            <person name="Kimbara K."/>
            <person name="Moriuchi R."/>
            <person name="Dohra H."/>
            <person name="Shintani M."/>
        </authorList>
    </citation>
    <scope>NUCLEOTIDE SEQUENCE</scope>
    <source>
        <strain evidence="1">19CS2-2</strain>
    </source>
</reference>
<organism evidence="1 2">
    <name type="scientific">Caballeronia novacaledonica</name>
    <dbReference type="NCBI Taxonomy" id="1544861"/>
    <lineage>
        <taxon>Bacteria</taxon>
        <taxon>Pseudomonadati</taxon>
        <taxon>Pseudomonadota</taxon>
        <taxon>Betaproteobacteria</taxon>
        <taxon>Burkholderiales</taxon>
        <taxon>Burkholderiaceae</taxon>
        <taxon>Caballeronia</taxon>
    </lineage>
</organism>
<proteinExistence type="predicted"/>
<evidence type="ECO:0000313" key="2">
    <source>
        <dbReference type="Proteomes" id="UP001055013"/>
    </source>
</evidence>
<accession>A0ACB5QRD5</accession>
<name>A0ACB5QRD5_9BURK</name>
<comment type="caution">
    <text evidence="1">The sequence shown here is derived from an EMBL/GenBank/DDBJ whole genome shotgun (WGS) entry which is preliminary data.</text>
</comment>
<evidence type="ECO:0000313" key="1">
    <source>
        <dbReference type="EMBL" id="GJH17472.1"/>
    </source>
</evidence>
<protein>
    <submittedName>
        <fullName evidence="1">Uncharacterized protein</fullName>
    </submittedName>
</protein>
<gene>
    <name evidence="1" type="ORF">CBA19CS22_13040</name>
</gene>
<sequence>MTTTSQNDTASGTMIDREAGDKKKGDRFQKLRACIRLLTEIGLDANNRVYCAIELLEDSVLISEYGENAASIEENKNYGSSLSFNSAAVRNTMVAFIDLDFRFLGDSAIRFSFYASANAGDERFDRALFQRAGLASQGKTSILKKLCVNEPLSNDELALCRESILDEYSKQYADIAGHGRLSSITAWTPAQFGQFLSRIEWIVTTDGNPELEDTAAECVKKCPFYNYRHEGMESLIVGAICSEFEKRSEHRVPMARLVSTSDIENVFLRALGLQTQGKPLDPAHKNWEDIEVSDMRSLQEKIEAVTSSYSDKGMRRLKRRVGLAKDEATFWQREYVSLRRRVYDICEDILDAKVASRTSPLTPSEIDEILDLLTAQSMEELMRLNRTYHYRIQDESTLRGAILSLFDECYLAFD</sequence>